<accession>A0A2M7B9L5</accession>
<reference evidence="4" key="1">
    <citation type="submission" date="2017-09" db="EMBL/GenBank/DDBJ databases">
        <title>Depth-based differentiation of microbial function through sediment-hosted aquifers and enrichment of novel symbionts in the deep terrestrial subsurface.</title>
        <authorList>
            <person name="Probst A.J."/>
            <person name="Ladd B."/>
            <person name="Jarett J.K."/>
            <person name="Geller-Mcgrath D.E."/>
            <person name="Sieber C.M.K."/>
            <person name="Emerson J.B."/>
            <person name="Anantharaman K."/>
            <person name="Thomas B.C."/>
            <person name="Malmstrom R."/>
            <person name="Stieglmeier M."/>
            <person name="Klingl A."/>
            <person name="Woyke T."/>
            <person name="Ryan C.M."/>
            <person name="Banfield J.F."/>
        </authorList>
    </citation>
    <scope>NUCLEOTIDE SEQUENCE [LARGE SCALE GENOMIC DNA]</scope>
</reference>
<feature type="transmembrane region" description="Helical" evidence="2">
    <location>
        <begin position="28"/>
        <end position="49"/>
    </location>
</feature>
<evidence type="ECO:0000256" key="1">
    <source>
        <dbReference type="SAM" id="MobiDB-lite"/>
    </source>
</evidence>
<feature type="transmembrane region" description="Helical" evidence="2">
    <location>
        <begin position="5"/>
        <end position="22"/>
    </location>
</feature>
<sequence length="90" mass="10266">MWQIWISGILGLWVILLAFLDFSSTLTMFFLIATGAVLAVINFWMLTLIKAPQRRHPDFEILPPEPPESVPVKQNNESARESENNTPQNN</sequence>
<proteinExistence type="predicted"/>
<keyword evidence="2" id="KW-1133">Transmembrane helix</keyword>
<name>A0A2M7B9L5_9BACT</name>
<dbReference type="Proteomes" id="UP000228561">
    <property type="component" value="Unassembled WGS sequence"/>
</dbReference>
<organism evidence="3 4">
    <name type="scientific">Candidatus Tagabacteria bacterium CG03_land_8_20_14_0_80_41_22</name>
    <dbReference type="NCBI Taxonomy" id="1975020"/>
    <lineage>
        <taxon>Bacteria</taxon>
        <taxon>Candidatus Tagaibacteriota</taxon>
    </lineage>
</organism>
<protein>
    <submittedName>
        <fullName evidence="3">Uncharacterized protein</fullName>
    </submittedName>
</protein>
<evidence type="ECO:0000313" key="3">
    <source>
        <dbReference type="EMBL" id="PIU99771.1"/>
    </source>
</evidence>
<keyword evidence="2" id="KW-0812">Transmembrane</keyword>
<evidence type="ECO:0000313" key="4">
    <source>
        <dbReference type="Proteomes" id="UP000228561"/>
    </source>
</evidence>
<keyword evidence="2" id="KW-0472">Membrane</keyword>
<dbReference type="EMBL" id="PEVG01000005">
    <property type="protein sequence ID" value="PIU99771.1"/>
    <property type="molecule type" value="Genomic_DNA"/>
</dbReference>
<comment type="caution">
    <text evidence="3">The sequence shown here is derived from an EMBL/GenBank/DDBJ whole genome shotgun (WGS) entry which is preliminary data.</text>
</comment>
<dbReference type="AlphaFoldDB" id="A0A2M7B9L5"/>
<evidence type="ECO:0000256" key="2">
    <source>
        <dbReference type="SAM" id="Phobius"/>
    </source>
</evidence>
<gene>
    <name evidence="3" type="ORF">COS58_00665</name>
</gene>
<feature type="region of interest" description="Disordered" evidence="1">
    <location>
        <begin position="59"/>
        <end position="90"/>
    </location>
</feature>